<evidence type="ECO:0000259" key="5">
    <source>
        <dbReference type="PROSITE" id="PS50893"/>
    </source>
</evidence>
<organism evidence="6 7">
    <name type="scientific">Sphingomonas parva</name>
    <dbReference type="NCBI Taxonomy" id="2555898"/>
    <lineage>
        <taxon>Bacteria</taxon>
        <taxon>Pseudomonadati</taxon>
        <taxon>Pseudomonadota</taxon>
        <taxon>Alphaproteobacteria</taxon>
        <taxon>Sphingomonadales</taxon>
        <taxon>Sphingomonadaceae</taxon>
        <taxon>Sphingomonas</taxon>
    </lineage>
</organism>
<protein>
    <submittedName>
        <fullName evidence="6">ABC transporter ATP-binding protein</fullName>
    </submittedName>
</protein>
<proteinExistence type="inferred from homology"/>
<dbReference type="GO" id="GO:0005524">
    <property type="term" value="F:ATP binding"/>
    <property type="evidence" value="ECO:0007669"/>
    <property type="project" value="UniProtKB-KW"/>
</dbReference>
<comment type="caution">
    <text evidence="6">The sequence shown here is derived from an EMBL/GenBank/DDBJ whole genome shotgun (WGS) entry which is preliminary data.</text>
</comment>
<sequence>MESEGAVVELVDLSKTYRGRRGGVHAVRNVSISVGAGEVYGFLGPNGAGKSTTIRMLLGLIAPTGGEVRLFGEALRSNPRTLRRVGSLVDGGAFYPFLSGRRNLQVLARTHGGEGADARIDPLLEQVGLAHAAERRVKGYSTGMRQRLGVAAALLHDPDLVILDEPVNGLDAAGIQEMRMLIRNLCDEQGKTVFLSSHLLHEVQQVCDRVAIISRGEIVREATIAELLRQDEGLRIEASPLAMAQSALEGRWAVEPDGGAIRVAATQEEAPEVVRRLVGAGVDVFGLAPERRNLEEVFLSITQEDPDA</sequence>
<name>A0A4Y8ZM04_9SPHN</name>
<dbReference type="AlphaFoldDB" id="A0A4Y8ZM04"/>
<dbReference type="Proteomes" id="UP000298213">
    <property type="component" value="Unassembled WGS sequence"/>
</dbReference>
<keyword evidence="4 6" id="KW-0067">ATP-binding</keyword>
<feature type="domain" description="ABC transporter" evidence="5">
    <location>
        <begin position="8"/>
        <end position="240"/>
    </location>
</feature>
<accession>A0A4Y8ZM04</accession>
<dbReference type="Pfam" id="PF00005">
    <property type="entry name" value="ABC_tran"/>
    <property type="match status" value="1"/>
</dbReference>
<dbReference type="PANTHER" id="PTHR43335">
    <property type="entry name" value="ABC TRANSPORTER, ATP-BINDING PROTEIN"/>
    <property type="match status" value="1"/>
</dbReference>
<gene>
    <name evidence="6" type="ORF">E2493_17205</name>
</gene>
<dbReference type="EMBL" id="SPDV01000041">
    <property type="protein sequence ID" value="TFI57031.1"/>
    <property type="molecule type" value="Genomic_DNA"/>
</dbReference>
<comment type="similarity">
    <text evidence="1">Belongs to the ABC transporter superfamily.</text>
</comment>
<dbReference type="OrthoDB" id="9806044at2"/>
<keyword evidence="3" id="KW-0547">Nucleotide-binding</keyword>
<dbReference type="InterPro" id="IPR003593">
    <property type="entry name" value="AAA+_ATPase"/>
</dbReference>
<evidence type="ECO:0000256" key="1">
    <source>
        <dbReference type="ARBA" id="ARBA00005417"/>
    </source>
</evidence>
<evidence type="ECO:0000256" key="3">
    <source>
        <dbReference type="ARBA" id="ARBA00022741"/>
    </source>
</evidence>
<evidence type="ECO:0000256" key="4">
    <source>
        <dbReference type="ARBA" id="ARBA00022840"/>
    </source>
</evidence>
<keyword evidence="2" id="KW-0813">Transport</keyword>
<dbReference type="GO" id="GO:0016887">
    <property type="term" value="F:ATP hydrolysis activity"/>
    <property type="evidence" value="ECO:0007669"/>
    <property type="project" value="InterPro"/>
</dbReference>
<dbReference type="RefSeq" id="WP_135089315.1">
    <property type="nucleotide sequence ID" value="NZ_SPDV01000041.1"/>
</dbReference>
<dbReference type="Gene3D" id="3.40.50.300">
    <property type="entry name" value="P-loop containing nucleotide triphosphate hydrolases"/>
    <property type="match status" value="1"/>
</dbReference>
<evidence type="ECO:0000313" key="6">
    <source>
        <dbReference type="EMBL" id="TFI57031.1"/>
    </source>
</evidence>
<evidence type="ECO:0000256" key="2">
    <source>
        <dbReference type="ARBA" id="ARBA00022448"/>
    </source>
</evidence>
<reference evidence="6 7" key="1">
    <citation type="submission" date="2019-03" db="EMBL/GenBank/DDBJ databases">
        <title>Genome sequence of Sphingomonas sp. 17J27-24.</title>
        <authorList>
            <person name="Kim M."/>
            <person name="Maeng S."/>
            <person name="Sathiyaraj S."/>
        </authorList>
    </citation>
    <scope>NUCLEOTIDE SEQUENCE [LARGE SCALE GENOMIC DNA]</scope>
    <source>
        <strain evidence="6 7">17J27-24</strain>
    </source>
</reference>
<dbReference type="InterPro" id="IPR027417">
    <property type="entry name" value="P-loop_NTPase"/>
</dbReference>
<dbReference type="PROSITE" id="PS50893">
    <property type="entry name" value="ABC_TRANSPORTER_2"/>
    <property type="match status" value="1"/>
</dbReference>
<evidence type="ECO:0000313" key="7">
    <source>
        <dbReference type="Proteomes" id="UP000298213"/>
    </source>
</evidence>
<keyword evidence="7" id="KW-1185">Reference proteome</keyword>
<dbReference type="CDD" id="cd03268">
    <property type="entry name" value="ABC_BcrA_bacitracin_resist"/>
    <property type="match status" value="1"/>
</dbReference>
<dbReference type="PANTHER" id="PTHR43335:SF4">
    <property type="entry name" value="ABC TRANSPORTER, ATP-BINDING PROTEIN"/>
    <property type="match status" value="1"/>
</dbReference>
<dbReference type="SUPFAM" id="SSF52540">
    <property type="entry name" value="P-loop containing nucleoside triphosphate hydrolases"/>
    <property type="match status" value="1"/>
</dbReference>
<dbReference type="SMART" id="SM00382">
    <property type="entry name" value="AAA"/>
    <property type="match status" value="1"/>
</dbReference>
<dbReference type="InterPro" id="IPR003439">
    <property type="entry name" value="ABC_transporter-like_ATP-bd"/>
</dbReference>